<keyword evidence="6 10" id="KW-0472">Membrane</keyword>
<dbReference type="VEuPathDB" id="FungiDB:ASPSYDRAFT_145261"/>
<dbReference type="Gene3D" id="2.70.130.10">
    <property type="entry name" value="Mannose-6-phosphate receptor binding domain"/>
    <property type="match status" value="1"/>
</dbReference>
<sequence length="523" mass="58911">MRSQSRLIASLLVLTCASSGAWANRKFNINDDLLAFPQFQLHFPDGYILDSQARAFLEQTPHSGSLAADKGDTHEQASLKDETYDPIRDASTGDDVKLSYEELVLEDQRYLCQIPVVEDGDGNQTKPEVNEDEERKELARATDRGLELLREMEGRCLYYISGWWSYSFCYKNQVKQFHALPSGAGIPNYPPIEDQTTHSFILGRFPREDARDEREGDAKSGKTTTDMAELQTRGGSRYLVQHLDSGDQCDLTGKDRKIEVQFHCNPQSTDRIAWIKELHTCSYLMLIYTPRLCNDVAFLPPEQEEIHTIECREIITPDEVPDWEALHEYYLSQKLVESAETSEFPIIGGIEVGAKRLVGTEGRQIEKGRVASIGEEKVDVIAKRVNGEVQFLSREELKKFDLDPEKVESFKKKLEEWAKGKDWTLEIVTGHGERSSLRGVIDTDDDEDEAEGKDGAGDKGELGKKKQTGDTNTQGNKGQDAGHQEEKVAGHEQKDERGSESSEEPPSEEGDVHGSEETFKDEL</sequence>
<evidence type="ECO:0000256" key="9">
    <source>
        <dbReference type="ARBA" id="ARBA00063653"/>
    </source>
</evidence>
<dbReference type="RefSeq" id="XP_040706975.1">
    <property type="nucleotide sequence ID" value="XM_040841508.1"/>
</dbReference>
<dbReference type="AlphaFoldDB" id="A0A1L9TUR0"/>
<feature type="domain" description="MRH" evidence="13">
    <location>
        <begin position="154"/>
        <end position="295"/>
    </location>
</feature>
<comment type="subunit">
    <text evidence="9">Interacts with missfolded ER lumenal proteins.</text>
</comment>
<dbReference type="InterPro" id="IPR045149">
    <property type="entry name" value="OS-9-like"/>
</dbReference>
<evidence type="ECO:0000313" key="15">
    <source>
        <dbReference type="Proteomes" id="UP000184356"/>
    </source>
</evidence>
<protein>
    <recommendedName>
        <fullName evidence="10">Endoplasmic reticulum lectin</fullName>
    </recommendedName>
    <alternativeName>
        <fullName evidence="10">Protein OS-9 homolog</fullName>
    </alternativeName>
</protein>
<dbReference type="EMBL" id="KV878583">
    <property type="protein sequence ID" value="OJJ63169.1"/>
    <property type="molecule type" value="Genomic_DNA"/>
</dbReference>
<comment type="subcellular location">
    <subcellularLocation>
        <location evidence="1 10">Endoplasmic reticulum membrane</location>
        <topology evidence="1 10">Peripheral membrane protein</topology>
        <orientation evidence="1 10">Lumenal side</orientation>
    </subcellularLocation>
</comment>
<evidence type="ECO:0000256" key="4">
    <source>
        <dbReference type="ARBA" id="ARBA00022734"/>
    </source>
</evidence>
<keyword evidence="7" id="KW-1015">Disulfide bond</keyword>
<dbReference type="GeneID" id="63757581"/>
<feature type="compositionally biased region" description="Basic and acidic residues" evidence="11">
    <location>
        <begin position="510"/>
        <end position="523"/>
    </location>
</feature>
<feature type="region of interest" description="Disordered" evidence="11">
    <location>
        <begin position="436"/>
        <end position="523"/>
    </location>
</feature>
<dbReference type="GO" id="GO:0030968">
    <property type="term" value="P:endoplasmic reticulum unfolded protein response"/>
    <property type="evidence" value="ECO:0007669"/>
    <property type="project" value="UniProtKB-UniRule"/>
</dbReference>
<dbReference type="OrthoDB" id="448954at2759"/>
<dbReference type="Proteomes" id="UP000184356">
    <property type="component" value="Unassembled WGS sequence"/>
</dbReference>
<comment type="similarity">
    <text evidence="2 10">Belongs to the OS-9 family.</text>
</comment>
<dbReference type="InterPro" id="IPR012913">
    <property type="entry name" value="OS9-like_dom"/>
</dbReference>
<evidence type="ECO:0000256" key="8">
    <source>
        <dbReference type="ARBA" id="ARBA00057311"/>
    </source>
</evidence>
<organism evidence="14 15">
    <name type="scientific">Aspergillus sydowii CBS 593.65</name>
    <dbReference type="NCBI Taxonomy" id="1036612"/>
    <lineage>
        <taxon>Eukaryota</taxon>
        <taxon>Fungi</taxon>
        <taxon>Dikarya</taxon>
        <taxon>Ascomycota</taxon>
        <taxon>Pezizomycotina</taxon>
        <taxon>Eurotiomycetes</taxon>
        <taxon>Eurotiomycetidae</taxon>
        <taxon>Eurotiales</taxon>
        <taxon>Aspergillaceae</taxon>
        <taxon>Aspergillus</taxon>
        <taxon>Aspergillus subgen. Nidulantes</taxon>
    </lineage>
</organism>
<proteinExistence type="inferred from homology"/>
<evidence type="ECO:0000256" key="11">
    <source>
        <dbReference type="SAM" id="MobiDB-lite"/>
    </source>
</evidence>
<feature type="region of interest" description="Disordered" evidence="11">
    <location>
        <begin position="209"/>
        <end position="228"/>
    </location>
</feature>
<evidence type="ECO:0000256" key="7">
    <source>
        <dbReference type="ARBA" id="ARBA00023157"/>
    </source>
</evidence>
<dbReference type="GO" id="GO:0005789">
    <property type="term" value="C:endoplasmic reticulum membrane"/>
    <property type="evidence" value="ECO:0007669"/>
    <property type="project" value="UniProtKB-SubCell"/>
</dbReference>
<keyword evidence="5 10" id="KW-0256">Endoplasmic reticulum</keyword>
<dbReference type="GO" id="GO:0030246">
    <property type="term" value="F:carbohydrate binding"/>
    <property type="evidence" value="ECO:0007669"/>
    <property type="project" value="UniProtKB-UniRule"/>
</dbReference>
<feature type="compositionally biased region" description="Basic and acidic residues" evidence="11">
    <location>
        <begin position="209"/>
        <end position="220"/>
    </location>
</feature>
<dbReference type="STRING" id="1036612.A0A1L9TUR0"/>
<dbReference type="InterPro" id="IPR009011">
    <property type="entry name" value="Man6P_isomerase_rcpt-bd_dom_sf"/>
</dbReference>
<dbReference type="Pfam" id="PF07915">
    <property type="entry name" value="PRKCSH"/>
    <property type="match status" value="1"/>
</dbReference>
<evidence type="ECO:0000256" key="2">
    <source>
        <dbReference type="ARBA" id="ARBA00009918"/>
    </source>
</evidence>
<gene>
    <name evidence="14" type="ORF">ASPSYDRAFT_145261</name>
</gene>
<dbReference type="PROSITE" id="PS51914">
    <property type="entry name" value="MRH"/>
    <property type="match status" value="1"/>
</dbReference>
<evidence type="ECO:0000256" key="5">
    <source>
        <dbReference type="ARBA" id="ARBA00022824"/>
    </source>
</evidence>
<keyword evidence="3 12" id="KW-0732">Signal</keyword>
<dbReference type="FunFam" id="2.70.130.10:FF:000025">
    <property type="entry name" value="Protein OS-9 homolog"/>
    <property type="match status" value="1"/>
</dbReference>
<dbReference type="GO" id="GO:0030970">
    <property type="term" value="P:retrograde protein transport, ER to cytosol"/>
    <property type="evidence" value="ECO:0007669"/>
    <property type="project" value="TreeGrafter"/>
</dbReference>
<keyword evidence="4 10" id="KW-0430">Lectin</keyword>
<dbReference type="GO" id="GO:0005788">
    <property type="term" value="C:endoplasmic reticulum lumen"/>
    <property type="evidence" value="ECO:0007669"/>
    <property type="project" value="UniProtKB-UniRule"/>
</dbReference>
<evidence type="ECO:0000256" key="6">
    <source>
        <dbReference type="ARBA" id="ARBA00023136"/>
    </source>
</evidence>
<dbReference type="PANTHER" id="PTHR15414">
    <property type="entry name" value="OS-9-RELATED"/>
    <property type="match status" value="1"/>
</dbReference>
<evidence type="ECO:0000256" key="10">
    <source>
        <dbReference type="RuleBase" id="RU369099"/>
    </source>
</evidence>
<evidence type="ECO:0000259" key="13">
    <source>
        <dbReference type="PROSITE" id="PS51914"/>
    </source>
</evidence>
<comment type="function">
    <text evidence="8 10">Lectin involved in the quality control of the secretory pathway. As a member of the endoplasmic reticulum-associated degradation lumenal (ERAD-L) surveillance system, targets misfolded endoplasmic reticulum lumenal glycoproteins for degradation.</text>
</comment>
<dbReference type="InterPro" id="IPR044865">
    <property type="entry name" value="MRH_dom"/>
</dbReference>
<feature type="compositionally biased region" description="Basic and acidic residues" evidence="11">
    <location>
        <begin position="452"/>
        <end position="468"/>
    </location>
</feature>
<feature type="signal peptide" evidence="12">
    <location>
        <begin position="1"/>
        <end position="23"/>
    </location>
</feature>
<accession>A0A1L9TUR0</accession>
<feature type="compositionally biased region" description="Basic and acidic residues" evidence="11">
    <location>
        <begin position="480"/>
        <end position="500"/>
    </location>
</feature>
<dbReference type="SUPFAM" id="SSF50911">
    <property type="entry name" value="Mannose 6-phosphate receptor domain"/>
    <property type="match status" value="1"/>
</dbReference>
<reference evidence="15" key="1">
    <citation type="journal article" date="2017" name="Genome Biol.">
        <title>Comparative genomics reveals high biological diversity and specific adaptations in the industrially and medically important fungal genus Aspergillus.</title>
        <authorList>
            <person name="de Vries R.P."/>
            <person name="Riley R."/>
            <person name="Wiebenga A."/>
            <person name="Aguilar-Osorio G."/>
            <person name="Amillis S."/>
            <person name="Uchima C.A."/>
            <person name="Anderluh G."/>
            <person name="Asadollahi M."/>
            <person name="Askin M."/>
            <person name="Barry K."/>
            <person name="Battaglia E."/>
            <person name="Bayram O."/>
            <person name="Benocci T."/>
            <person name="Braus-Stromeyer S.A."/>
            <person name="Caldana C."/>
            <person name="Canovas D."/>
            <person name="Cerqueira G.C."/>
            <person name="Chen F."/>
            <person name="Chen W."/>
            <person name="Choi C."/>
            <person name="Clum A."/>
            <person name="Dos Santos R.A."/>
            <person name="Damasio A.R."/>
            <person name="Diallinas G."/>
            <person name="Emri T."/>
            <person name="Fekete E."/>
            <person name="Flipphi M."/>
            <person name="Freyberg S."/>
            <person name="Gallo A."/>
            <person name="Gournas C."/>
            <person name="Habgood R."/>
            <person name="Hainaut M."/>
            <person name="Harispe M.L."/>
            <person name="Henrissat B."/>
            <person name="Hilden K.S."/>
            <person name="Hope R."/>
            <person name="Hossain A."/>
            <person name="Karabika E."/>
            <person name="Karaffa L."/>
            <person name="Karanyi Z."/>
            <person name="Krasevec N."/>
            <person name="Kuo A."/>
            <person name="Kusch H."/>
            <person name="LaButti K."/>
            <person name="Lagendijk E.L."/>
            <person name="Lapidus A."/>
            <person name="Levasseur A."/>
            <person name="Lindquist E."/>
            <person name="Lipzen A."/>
            <person name="Logrieco A.F."/>
            <person name="MacCabe A."/>
            <person name="Maekelae M.R."/>
            <person name="Malavazi I."/>
            <person name="Melin P."/>
            <person name="Meyer V."/>
            <person name="Mielnichuk N."/>
            <person name="Miskei M."/>
            <person name="Molnar A.P."/>
            <person name="Mule G."/>
            <person name="Ngan C.Y."/>
            <person name="Orejas M."/>
            <person name="Orosz E."/>
            <person name="Ouedraogo J.P."/>
            <person name="Overkamp K.M."/>
            <person name="Park H.-S."/>
            <person name="Perrone G."/>
            <person name="Piumi F."/>
            <person name="Punt P.J."/>
            <person name="Ram A.F."/>
            <person name="Ramon A."/>
            <person name="Rauscher S."/>
            <person name="Record E."/>
            <person name="Riano-Pachon D.M."/>
            <person name="Robert V."/>
            <person name="Roehrig J."/>
            <person name="Ruller R."/>
            <person name="Salamov A."/>
            <person name="Salih N.S."/>
            <person name="Samson R.A."/>
            <person name="Sandor E."/>
            <person name="Sanguinetti M."/>
            <person name="Schuetze T."/>
            <person name="Sepcic K."/>
            <person name="Shelest E."/>
            <person name="Sherlock G."/>
            <person name="Sophianopoulou V."/>
            <person name="Squina F.M."/>
            <person name="Sun H."/>
            <person name="Susca A."/>
            <person name="Todd R.B."/>
            <person name="Tsang A."/>
            <person name="Unkles S.E."/>
            <person name="van de Wiele N."/>
            <person name="van Rossen-Uffink D."/>
            <person name="Oliveira J.V."/>
            <person name="Vesth T.C."/>
            <person name="Visser J."/>
            <person name="Yu J.-H."/>
            <person name="Zhou M."/>
            <person name="Andersen M.R."/>
            <person name="Archer D.B."/>
            <person name="Baker S.E."/>
            <person name="Benoit I."/>
            <person name="Brakhage A.A."/>
            <person name="Braus G.H."/>
            <person name="Fischer R."/>
            <person name="Frisvad J.C."/>
            <person name="Goldman G.H."/>
            <person name="Houbraken J."/>
            <person name="Oakley B."/>
            <person name="Pocsi I."/>
            <person name="Scazzocchio C."/>
            <person name="Seiboth B."/>
            <person name="vanKuyk P.A."/>
            <person name="Wortman J."/>
            <person name="Dyer P.S."/>
            <person name="Grigoriev I.V."/>
        </authorList>
    </citation>
    <scope>NUCLEOTIDE SEQUENCE [LARGE SCALE GENOMIC DNA]</scope>
    <source>
        <strain evidence="15">CBS 593.65</strain>
    </source>
</reference>
<evidence type="ECO:0000256" key="1">
    <source>
        <dbReference type="ARBA" id="ARBA00004367"/>
    </source>
</evidence>
<evidence type="ECO:0000256" key="3">
    <source>
        <dbReference type="ARBA" id="ARBA00022729"/>
    </source>
</evidence>
<feature type="compositionally biased region" description="Acidic residues" evidence="11">
    <location>
        <begin position="442"/>
        <end position="451"/>
    </location>
</feature>
<name>A0A1L9TUR0_9EURO</name>
<evidence type="ECO:0000313" key="14">
    <source>
        <dbReference type="EMBL" id="OJJ63169.1"/>
    </source>
</evidence>
<keyword evidence="15" id="KW-1185">Reference proteome</keyword>
<evidence type="ECO:0000256" key="12">
    <source>
        <dbReference type="SAM" id="SignalP"/>
    </source>
</evidence>
<dbReference type="PANTHER" id="PTHR15414:SF0">
    <property type="entry name" value="ENDOPLASMIC RETICULUM LECTIN 1"/>
    <property type="match status" value="1"/>
</dbReference>
<feature type="chain" id="PRO_5012047162" description="Endoplasmic reticulum lectin" evidence="12">
    <location>
        <begin position="24"/>
        <end position="523"/>
    </location>
</feature>